<feature type="region of interest" description="Disordered" evidence="1">
    <location>
        <begin position="97"/>
        <end position="136"/>
    </location>
</feature>
<dbReference type="Gene3D" id="1.10.10.10">
    <property type="entry name" value="Winged helix-like DNA-binding domain superfamily/Winged helix DNA-binding domain"/>
    <property type="match status" value="1"/>
</dbReference>
<proteinExistence type="predicted"/>
<keyword evidence="3" id="KW-1185">Reference proteome</keyword>
<keyword evidence="2" id="KW-0614">Plasmid</keyword>
<gene>
    <name evidence="2" type="ORF">M8T91_18550</name>
</gene>
<evidence type="ECO:0000313" key="3">
    <source>
        <dbReference type="Proteomes" id="UP001321520"/>
    </source>
</evidence>
<evidence type="ECO:0000256" key="1">
    <source>
        <dbReference type="SAM" id="MobiDB-lite"/>
    </source>
</evidence>
<dbReference type="SUPFAM" id="SSF46785">
    <property type="entry name" value="Winged helix' DNA-binding domain"/>
    <property type="match status" value="1"/>
</dbReference>
<name>A0ABY9EFC9_9GAMM</name>
<geneLocation type="plasmid" evidence="2 3">
    <name>unnamed</name>
</geneLocation>
<accession>A0ABY9EFC9</accession>
<reference evidence="2 3" key="1">
    <citation type="submission" date="2022-05" db="EMBL/GenBank/DDBJ databases">
        <title>Microbulbifer sp. nov., isolated from sponge.</title>
        <authorList>
            <person name="Gao L."/>
        </authorList>
    </citation>
    <scope>NUCLEOTIDE SEQUENCE [LARGE SCALE GENOMIC DNA]</scope>
    <source>
        <strain evidence="2 3">MI-G</strain>
        <plasmid evidence="2 3">unnamed</plasmid>
    </source>
</reference>
<evidence type="ECO:0000313" key="2">
    <source>
        <dbReference type="EMBL" id="WKD51713.1"/>
    </source>
</evidence>
<dbReference type="Pfam" id="PF13730">
    <property type="entry name" value="HTH_36"/>
    <property type="match status" value="1"/>
</dbReference>
<dbReference type="EMBL" id="CP098024">
    <property type="protein sequence ID" value="WKD51713.1"/>
    <property type="molecule type" value="Genomic_DNA"/>
</dbReference>
<protein>
    <submittedName>
        <fullName evidence="2">Helix-turn-helix domain-containing protein</fullName>
    </submittedName>
</protein>
<dbReference type="RefSeq" id="WP_301419296.1">
    <property type="nucleotide sequence ID" value="NZ_CP098024.1"/>
</dbReference>
<sequence>MSMELMVKAMKLKVGNPLRKLVLLKLADNASDQGECWPSYQHIADQCEISRRSVIAHIKALEKDGFLKINNRKSTNSSKLNASNLFVLTLHKCSESPALGGESPAPGSESPALGGGESPAPRTSHSFEPVNEPIKESNSDSAFDRFWSAGLPKVGKQKAHAAFLVNLKKSKRDAESFADLLIEDIEHRLLANQFGFDRLHPTTYLNQRRWEDEQPEIIPFDRIVESYHRNLPNNVPVTALSDRRREFLTYLWTQRANRELGWFDEFFVFCASQQWLNGSHRADLEWLTDPNNYPRITENAKGAAA</sequence>
<dbReference type="InterPro" id="IPR036388">
    <property type="entry name" value="WH-like_DNA-bd_sf"/>
</dbReference>
<organism evidence="2 3">
    <name type="scientific">Microbulbifer spongiae</name>
    <dbReference type="NCBI Taxonomy" id="2944933"/>
    <lineage>
        <taxon>Bacteria</taxon>
        <taxon>Pseudomonadati</taxon>
        <taxon>Pseudomonadota</taxon>
        <taxon>Gammaproteobacteria</taxon>
        <taxon>Cellvibrionales</taxon>
        <taxon>Microbulbiferaceae</taxon>
        <taxon>Microbulbifer</taxon>
    </lineage>
</organism>
<dbReference type="Proteomes" id="UP001321520">
    <property type="component" value="Plasmid unnamed"/>
</dbReference>
<dbReference type="InterPro" id="IPR036390">
    <property type="entry name" value="WH_DNA-bd_sf"/>
</dbReference>